<evidence type="ECO:0000259" key="4">
    <source>
        <dbReference type="PROSITE" id="PS01124"/>
    </source>
</evidence>
<keyword evidence="3" id="KW-0804">Transcription</keyword>
<dbReference type="RefSeq" id="WP_305001842.1">
    <property type="nucleotide sequence ID" value="NZ_JAUQUB010000001.1"/>
</dbReference>
<evidence type="ECO:0000256" key="2">
    <source>
        <dbReference type="ARBA" id="ARBA00023125"/>
    </source>
</evidence>
<evidence type="ECO:0000256" key="3">
    <source>
        <dbReference type="ARBA" id="ARBA00023163"/>
    </source>
</evidence>
<evidence type="ECO:0000256" key="1">
    <source>
        <dbReference type="ARBA" id="ARBA00023015"/>
    </source>
</evidence>
<gene>
    <name evidence="5" type="ORF">Q5716_04245</name>
</gene>
<keyword evidence="1" id="KW-0805">Transcription regulation</keyword>
<keyword evidence="6" id="KW-1185">Reference proteome</keyword>
<reference evidence="5 6" key="1">
    <citation type="submission" date="2023-07" db="EMBL/GenBank/DDBJ databases">
        <title>Protaetiibacter sp. nov WY-16 isolated from soil.</title>
        <authorList>
            <person name="Liu B."/>
            <person name="Wan Y."/>
        </authorList>
    </citation>
    <scope>NUCLEOTIDE SEQUENCE [LARGE SCALE GENOMIC DNA]</scope>
    <source>
        <strain evidence="5 6">WY-16</strain>
    </source>
</reference>
<evidence type="ECO:0000313" key="5">
    <source>
        <dbReference type="EMBL" id="MDO7881432.1"/>
    </source>
</evidence>
<accession>A0ABT9BK82</accession>
<name>A0ABT9BK82_9MICO</name>
<evidence type="ECO:0000313" key="6">
    <source>
        <dbReference type="Proteomes" id="UP001241072"/>
    </source>
</evidence>
<dbReference type="Gene3D" id="1.10.10.60">
    <property type="entry name" value="Homeodomain-like"/>
    <property type="match status" value="1"/>
</dbReference>
<dbReference type="Pfam" id="PF12833">
    <property type="entry name" value="HTH_18"/>
    <property type="match status" value="1"/>
</dbReference>
<dbReference type="Proteomes" id="UP001241072">
    <property type="component" value="Unassembled WGS sequence"/>
</dbReference>
<keyword evidence="2" id="KW-0238">DNA-binding</keyword>
<dbReference type="PROSITE" id="PS01124">
    <property type="entry name" value="HTH_ARAC_FAMILY_2"/>
    <property type="match status" value="1"/>
</dbReference>
<dbReference type="InterPro" id="IPR018060">
    <property type="entry name" value="HTH_AraC"/>
</dbReference>
<organism evidence="5 6">
    <name type="scientific">Antiquaquibacter soli</name>
    <dbReference type="NCBI Taxonomy" id="3064523"/>
    <lineage>
        <taxon>Bacteria</taxon>
        <taxon>Bacillati</taxon>
        <taxon>Actinomycetota</taxon>
        <taxon>Actinomycetes</taxon>
        <taxon>Micrococcales</taxon>
        <taxon>Microbacteriaceae</taxon>
        <taxon>Antiquaquibacter</taxon>
    </lineage>
</organism>
<protein>
    <submittedName>
        <fullName evidence="5">Helix-turn-helix domain-containing protein</fullName>
    </submittedName>
</protein>
<sequence>MSAFVEIGSDLDPGSAQRRNPLIVRRLRLYDDGAEFPRDDPGGSTSLLIQMYHGLIPATEEAIDRVIRLGELAGSPAATQPVFAMIQELGRSLVVPNYFAFSIEPAWARTLGQLIQVMTGIAPSPAVVASARRSQIARMVERFSSDPRLSSDTIAETLGVSRRTLYDLTATELGGISEHIRATRARRAAEMLRLPEALPLVEIAQRAGFSSEKQLRRALQSVFDATPAAIRGAAGEGELSA</sequence>
<dbReference type="SUPFAM" id="SSF46689">
    <property type="entry name" value="Homeodomain-like"/>
    <property type="match status" value="1"/>
</dbReference>
<comment type="caution">
    <text evidence="5">The sequence shown here is derived from an EMBL/GenBank/DDBJ whole genome shotgun (WGS) entry which is preliminary data.</text>
</comment>
<dbReference type="InterPro" id="IPR009057">
    <property type="entry name" value="Homeodomain-like_sf"/>
</dbReference>
<dbReference type="SMART" id="SM00342">
    <property type="entry name" value="HTH_ARAC"/>
    <property type="match status" value="1"/>
</dbReference>
<dbReference type="PANTHER" id="PTHR46796">
    <property type="entry name" value="HTH-TYPE TRANSCRIPTIONAL ACTIVATOR RHAS-RELATED"/>
    <property type="match status" value="1"/>
</dbReference>
<feature type="domain" description="HTH araC/xylS-type" evidence="4">
    <location>
        <begin position="134"/>
        <end position="233"/>
    </location>
</feature>
<dbReference type="InterPro" id="IPR050204">
    <property type="entry name" value="AraC_XylS_family_regulators"/>
</dbReference>
<dbReference type="EMBL" id="JAUQUB010000001">
    <property type="protein sequence ID" value="MDO7881432.1"/>
    <property type="molecule type" value="Genomic_DNA"/>
</dbReference>
<proteinExistence type="predicted"/>